<keyword evidence="3" id="KW-1185">Reference proteome</keyword>
<dbReference type="InterPro" id="IPR038765">
    <property type="entry name" value="Papain-like_cys_pep_sf"/>
</dbReference>
<feature type="domain" description="OTU" evidence="1">
    <location>
        <begin position="1"/>
        <end position="90"/>
    </location>
</feature>
<evidence type="ECO:0000259" key="1">
    <source>
        <dbReference type="PROSITE" id="PS50802"/>
    </source>
</evidence>
<evidence type="ECO:0000313" key="3">
    <source>
        <dbReference type="Proteomes" id="UP001162131"/>
    </source>
</evidence>
<name>A0AAU9KB88_9CILI</name>
<dbReference type="InterPro" id="IPR003323">
    <property type="entry name" value="OTU_dom"/>
</dbReference>
<dbReference type="CDD" id="cd22744">
    <property type="entry name" value="OTU"/>
    <property type="match status" value="1"/>
</dbReference>
<dbReference type="SUPFAM" id="SSF54001">
    <property type="entry name" value="Cysteine proteinases"/>
    <property type="match status" value="1"/>
</dbReference>
<accession>A0AAU9KB88</accession>
<protein>
    <recommendedName>
        <fullName evidence="1">OTU domain-containing protein</fullName>
    </recommendedName>
</protein>
<dbReference type="PROSITE" id="PS50802">
    <property type="entry name" value="OTU"/>
    <property type="match status" value="1"/>
</dbReference>
<dbReference type="EMBL" id="CAJZBQ010000062">
    <property type="protein sequence ID" value="CAG9335301.1"/>
    <property type="molecule type" value="Genomic_DNA"/>
</dbReference>
<organism evidence="2 3">
    <name type="scientific">Blepharisma stoltei</name>
    <dbReference type="NCBI Taxonomy" id="1481888"/>
    <lineage>
        <taxon>Eukaryota</taxon>
        <taxon>Sar</taxon>
        <taxon>Alveolata</taxon>
        <taxon>Ciliophora</taxon>
        <taxon>Postciliodesmatophora</taxon>
        <taxon>Heterotrichea</taxon>
        <taxon>Heterotrichida</taxon>
        <taxon>Blepharismidae</taxon>
        <taxon>Blepharisma</taxon>
    </lineage>
</organism>
<dbReference type="Proteomes" id="UP001162131">
    <property type="component" value="Unassembled WGS sequence"/>
</dbReference>
<proteinExistence type="predicted"/>
<evidence type="ECO:0000313" key="2">
    <source>
        <dbReference type="EMBL" id="CAG9335301.1"/>
    </source>
</evidence>
<gene>
    <name evidence="2" type="ORF">BSTOLATCC_MIC63778</name>
</gene>
<comment type="caution">
    <text evidence="2">The sequence shown here is derived from an EMBL/GenBank/DDBJ whole genome shotgun (WGS) entry which is preliminary data.</text>
</comment>
<dbReference type="AlphaFoldDB" id="A0AAU9KB88"/>
<sequence>MRIGIVNCLEITFKLKNKCNFYEYVTKLKTNGFWGGEIELGAASELFGITITIYSDILTQSWVIKNDSPNEITLNLLFLHNSHYNVLIDKGFSIQKPTLNIKSQHKLDNSIYSQTASIHKELLNQLKNEENKSGLFPLSHGKKNLDDIYHFLLSEEKEEERLHFPAKLYDLPYEKRRNFKIIKGEYILTINFCPRPKILMITLNLD</sequence>
<dbReference type="Gene3D" id="3.90.70.80">
    <property type="match status" value="1"/>
</dbReference>
<reference evidence="2" key="1">
    <citation type="submission" date="2021-09" db="EMBL/GenBank/DDBJ databases">
        <authorList>
            <consortium name="AG Swart"/>
            <person name="Singh M."/>
            <person name="Singh A."/>
            <person name="Seah K."/>
            <person name="Emmerich C."/>
        </authorList>
    </citation>
    <scope>NUCLEOTIDE SEQUENCE</scope>
    <source>
        <strain evidence="2">ATCC30299</strain>
    </source>
</reference>